<dbReference type="EMBL" id="AAWS01000088">
    <property type="protein sequence ID" value="EAY24014.1"/>
    <property type="molecule type" value="Genomic_DNA"/>
</dbReference>
<gene>
    <name evidence="1" type="ORF">M23134_06236</name>
</gene>
<protein>
    <submittedName>
        <fullName evidence="1">Uncharacterized protein</fullName>
    </submittedName>
</protein>
<accession>A2A019</accession>
<proteinExistence type="predicted"/>
<sequence length="106" mass="11906">MDSLGIDNNTREIVWKITPKNKKTKPKAKANAPKKKAAVAAGANPDLQALVEAQVNNLSSILFEKIQELEQGVQKLNAYQTRLEKLVDHQKAEAYTQDAVFEPWYL</sequence>
<keyword evidence="2" id="KW-1185">Reference proteome</keyword>
<dbReference type="AlphaFoldDB" id="A2A019"/>
<comment type="caution">
    <text evidence="1">The sequence shown here is derived from an EMBL/GenBank/DDBJ whole genome shotgun (WGS) entry which is preliminary data.</text>
</comment>
<dbReference type="Proteomes" id="UP000004095">
    <property type="component" value="Unassembled WGS sequence"/>
</dbReference>
<name>A2A019_MICM2</name>
<dbReference type="RefSeq" id="WP_002705667.1">
    <property type="nucleotide sequence ID" value="NZ_AAWS01000088.1"/>
</dbReference>
<organism evidence="1 2">
    <name type="scientific">Microscilla marina ATCC 23134</name>
    <dbReference type="NCBI Taxonomy" id="313606"/>
    <lineage>
        <taxon>Bacteria</taxon>
        <taxon>Pseudomonadati</taxon>
        <taxon>Bacteroidota</taxon>
        <taxon>Cytophagia</taxon>
        <taxon>Cytophagales</taxon>
        <taxon>Microscillaceae</taxon>
        <taxon>Microscilla</taxon>
    </lineage>
</organism>
<evidence type="ECO:0000313" key="2">
    <source>
        <dbReference type="Proteomes" id="UP000004095"/>
    </source>
</evidence>
<reference evidence="1 2" key="1">
    <citation type="submission" date="2007-01" db="EMBL/GenBank/DDBJ databases">
        <authorList>
            <person name="Haygood M."/>
            <person name="Podell S."/>
            <person name="Anderson C."/>
            <person name="Hopkinson B."/>
            <person name="Roe K."/>
            <person name="Barbeau K."/>
            <person name="Gaasterland T."/>
            <person name="Ferriera S."/>
            <person name="Johnson J."/>
            <person name="Kravitz S."/>
            <person name="Beeson K."/>
            <person name="Sutton G."/>
            <person name="Rogers Y.-H."/>
            <person name="Friedman R."/>
            <person name="Frazier M."/>
            <person name="Venter J.C."/>
        </authorList>
    </citation>
    <scope>NUCLEOTIDE SEQUENCE [LARGE SCALE GENOMIC DNA]</scope>
    <source>
        <strain evidence="1 2">ATCC 23134</strain>
    </source>
</reference>
<evidence type="ECO:0000313" key="1">
    <source>
        <dbReference type="EMBL" id="EAY24014.1"/>
    </source>
</evidence>